<dbReference type="Pfam" id="PF01551">
    <property type="entry name" value="Peptidase_M23"/>
    <property type="match status" value="1"/>
</dbReference>
<organism evidence="5 6">
    <name type="scientific">Paludifilum halophilum</name>
    <dbReference type="NCBI Taxonomy" id="1642702"/>
    <lineage>
        <taxon>Bacteria</taxon>
        <taxon>Bacillati</taxon>
        <taxon>Bacillota</taxon>
        <taxon>Bacilli</taxon>
        <taxon>Bacillales</taxon>
        <taxon>Thermoactinomycetaceae</taxon>
        <taxon>Paludifilum</taxon>
    </lineage>
</organism>
<evidence type="ECO:0000259" key="4">
    <source>
        <dbReference type="Pfam" id="PF24568"/>
    </source>
</evidence>
<dbReference type="Gene3D" id="6.10.250.3150">
    <property type="match status" value="1"/>
</dbReference>
<gene>
    <name evidence="5" type="ORF">CHM34_01890</name>
</gene>
<dbReference type="CDD" id="cd12797">
    <property type="entry name" value="M23_peptidase"/>
    <property type="match status" value="1"/>
</dbReference>
<evidence type="ECO:0000313" key="6">
    <source>
        <dbReference type="Proteomes" id="UP000215459"/>
    </source>
</evidence>
<dbReference type="InterPro" id="IPR016047">
    <property type="entry name" value="M23ase_b-sheet_dom"/>
</dbReference>
<keyword evidence="6" id="KW-1185">Reference proteome</keyword>
<dbReference type="PANTHER" id="PTHR21666:SF270">
    <property type="entry name" value="MUREIN HYDROLASE ACTIVATOR ENVC"/>
    <property type="match status" value="1"/>
</dbReference>
<reference evidence="5 6" key="1">
    <citation type="submission" date="2017-07" db="EMBL/GenBank/DDBJ databases">
        <title>The genome sequence of Paludifilum halophilum highlights mechanisms for microbial adaptation to high salt environemnts.</title>
        <authorList>
            <person name="Belbahri L."/>
        </authorList>
    </citation>
    <scope>NUCLEOTIDE SEQUENCE [LARGE SCALE GENOMIC DNA]</scope>
    <source>
        <strain evidence="5 6">DSM 102817</strain>
    </source>
</reference>
<feature type="coiled-coil region" evidence="2">
    <location>
        <begin position="21"/>
        <end position="101"/>
    </location>
</feature>
<dbReference type="EMBL" id="NOWF01000001">
    <property type="protein sequence ID" value="OYD09769.1"/>
    <property type="molecule type" value="Genomic_DNA"/>
</dbReference>
<dbReference type="AlphaFoldDB" id="A0A235BCK2"/>
<dbReference type="Gene3D" id="2.70.70.10">
    <property type="entry name" value="Glucose Permease (Domain IIA)"/>
    <property type="match status" value="1"/>
</dbReference>
<evidence type="ECO:0000256" key="2">
    <source>
        <dbReference type="SAM" id="Coils"/>
    </source>
</evidence>
<accession>A0A235BCK2</accession>
<proteinExistence type="predicted"/>
<feature type="domain" description="Peptidoglycan hydrolase PcsB coiled-coil" evidence="4">
    <location>
        <begin position="82"/>
        <end position="153"/>
    </location>
</feature>
<sequence length="346" mass="39816">MVAVLTSFCLVFATWPPGWVQADKKDELNEKLDEIQEKKKEKEEDIQKLKSKIEKRKEKLSEAENQLEKTEKKMDKVEKRLKEAQKTLDRYNDEFKNSIRSMYMNSSMNRMESLVTADSFDQFLARFEIMRLIVKRDYKIVEEYYEEKQKVKEEKDDLEKLTKKQEKEAEKAQKAYDELTEEMNKNKSALAELSHEEGDTKKELQKLDLSNLKSGNFAYQGPLSRPVNGPMTSGYGYRDSEFHTGIDYANSIGTPIHAAANGKVIRSRSCSCGYGYYIMIDHGGGVFSLYAHMWSTTVRVRTGDVVKRGQQIAAIGNNGRSTGPHLHFEVHKGSPGNYVNPVNYMR</sequence>
<keyword evidence="2" id="KW-0175">Coiled coil</keyword>
<evidence type="ECO:0000259" key="3">
    <source>
        <dbReference type="Pfam" id="PF01551"/>
    </source>
</evidence>
<evidence type="ECO:0000313" key="5">
    <source>
        <dbReference type="EMBL" id="OYD09769.1"/>
    </source>
</evidence>
<dbReference type="InterPro" id="IPR011055">
    <property type="entry name" value="Dup_hybrid_motif"/>
</dbReference>
<dbReference type="PANTHER" id="PTHR21666">
    <property type="entry name" value="PEPTIDASE-RELATED"/>
    <property type="match status" value="1"/>
</dbReference>
<protein>
    <submittedName>
        <fullName evidence="5">Uncharacterized protein</fullName>
    </submittedName>
</protein>
<feature type="domain" description="M23ase beta-sheet core" evidence="3">
    <location>
        <begin position="242"/>
        <end position="341"/>
    </location>
</feature>
<dbReference type="GO" id="GO:0004222">
    <property type="term" value="F:metalloendopeptidase activity"/>
    <property type="evidence" value="ECO:0007669"/>
    <property type="project" value="TreeGrafter"/>
</dbReference>
<dbReference type="SUPFAM" id="SSF51261">
    <property type="entry name" value="Duplicated hybrid motif"/>
    <property type="match status" value="1"/>
</dbReference>
<keyword evidence="1" id="KW-0732">Signal</keyword>
<comment type="caution">
    <text evidence="5">The sequence shown here is derived from an EMBL/GenBank/DDBJ whole genome shotgun (WGS) entry which is preliminary data.</text>
</comment>
<dbReference type="InterPro" id="IPR057309">
    <property type="entry name" value="PcsB_CC"/>
</dbReference>
<evidence type="ECO:0000256" key="1">
    <source>
        <dbReference type="ARBA" id="ARBA00022729"/>
    </source>
</evidence>
<feature type="coiled-coil region" evidence="2">
    <location>
        <begin position="141"/>
        <end position="196"/>
    </location>
</feature>
<dbReference type="Proteomes" id="UP000215459">
    <property type="component" value="Unassembled WGS sequence"/>
</dbReference>
<dbReference type="Pfam" id="PF24568">
    <property type="entry name" value="CC_PcsB"/>
    <property type="match status" value="1"/>
</dbReference>
<dbReference type="InterPro" id="IPR050570">
    <property type="entry name" value="Cell_wall_metabolism_enzyme"/>
</dbReference>
<name>A0A235BCK2_9BACL</name>